<feature type="compositionally biased region" description="Polar residues" evidence="1">
    <location>
        <begin position="1"/>
        <end position="21"/>
    </location>
</feature>
<accession>A0A4Z2J0S5</accession>
<keyword evidence="3" id="KW-1185">Reference proteome</keyword>
<proteinExistence type="predicted"/>
<comment type="caution">
    <text evidence="2">The sequence shown here is derived from an EMBL/GenBank/DDBJ whole genome shotgun (WGS) entry which is preliminary data.</text>
</comment>
<name>A0A4Z2J0S5_9TELE</name>
<dbReference type="OrthoDB" id="10432476at2759"/>
<protein>
    <submittedName>
        <fullName evidence="2">Uncharacterized protein</fullName>
    </submittedName>
</protein>
<dbReference type="Proteomes" id="UP000314294">
    <property type="component" value="Unassembled WGS sequence"/>
</dbReference>
<evidence type="ECO:0000313" key="3">
    <source>
        <dbReference type="Proteomes" id="UP000314294"/>
    </source>
</evidence>
<feature type="region of interest" description="Disordered" evidence="1">
    <location>
        <begin position="1"/>
        <end position="60"/>
    </location>
</feature>
<dbReference type="EMBL" id="SRLO01000032">
    <property type="protein sequence ID" value="TNN83551.1"/>
    <property type="molecule type" value="Genomic_DNA"/>
</dbReference>
<organism evidence="2 3">
    <name type="scientific">Liparis tanakae</name>
    <name type="common">Tanaka's snailfish</name>
    <dbReference type="NCBI Taxonomy" id="230148"/>
    <lineage>
        <taxon>Eukaryota</taxon>
        <taxon>Metazoa</taxon>
        <taxon>Chordata</taxon>
        <taxon>Craniata</taxon>
        <taxon>Vertebrata</taxon>
        <taxon>Euteleostomi</taxon>
        <taxon>Actinopterygii</taxon>
        <taxon>Neopterygii</taxon>
        <taxon>Teleostei</taxon>
        <taxon>Neoteleostei</taxon>
        <taxon>Acanthomorphata</taxon>
        <taxon>Eupercaria</taxon>
        <taxon>Perciformes</taxon>
        <taxon>Cottioidei</taxon>
        <taxon>Cottales</taxon>
        <taxon>Liparidae</taxon>
        <taxon>Liparis</taxon>
    </lineage>
</organism>
<evidence type="ECO:0000256" key="1">
    <source>
        <dbReference type="SAM" id="MobiDB-lite"/>
    </source>
</evidence>
<evidence type="ECO:0000313" key="2">
    <source>
        <dbReference type="EMBL" id="TNN83551.1"/>
    </source>
</evidence>
<gene>
    <name evidence="2" type="ORF">EYF80_006069</name>
</gene>
<sequence length="60" mass="6583">MLGRSLSSMSPKASHGHTTVISVPRPSMPGMSSPNLKRNVAELAQKKMEPSWHMKQSHSI</sequence>
<dbReference type="AlphaFoldDB" id="A0A4Z2J0S5"/>
<reference evidence="2 3" key="1">
    <citation type="submission" date="2019-03" db="EMBL/GenBank/DDBJ databases">
        <title>First draft genome of Liparis tanakae, snailfish: a comprehensive survey of snailfish specific genes.</title>
        <authorList>
            <person name="Kim W."/>
            <person name="Song I."/>
            <person name="Jeong J.-H."/>
            <person name="Kim D."/>
            <person name="Kim S."/>
            <person name="Ryu S."/>
            <person name="Song J.Y."/>
            <person name="Lee S.K."/>
        </authorList>
    </citation>
    <scope>NUCLEOTIDE SEQUENCE [LARGE SCALE GENOMIC DNA]</scope>
    <source>
        <tissue evidence="2">Muscle</tissue>
    </source>
</reference>